<feature type="compositionally biased region" description="Polar residues" evidence="1">
    <location>
        <begin position="19"/>
        <end position="32"/>
    </location>
</feature>
<comment type="caution">
    <text evidence="2">The sequence shown here is derived from an EMBL/GenBank/DDBJ whole genome shotgun (WGS) entry which is preliminary data.</text>
</comment>
<dbReference type="Proteomes" id="UP001597046">
    <property type="component" value="Unassembled WGS sequence"/>
</dbReference>
<gene>
    <name evidence="2" type="ORF">ACFQ2V_16470</name>
</gene>
<dbReference type="RefSeq" id="WP_386053940.1">
    <property type="nucleotide sequence ID" value="NZ_JBHTKH010000012.1"/>
</dbReference>
<accession>A0ABW3N2P0</accession>
<protein>
    <submittedName>
        <fullName evidence="2">Uncharacterized protein</fullName>
    </submittedName>
</protein>
<keyword evidence="3" id="KW-1185">Reference proteome</keyword>
<evidence type="ECO:0000256" key="1">
    <source>
        <dbReference type="SAM" id="MobiDB-lite"/>
    </source>
</evidence>
<sequence>MAVAVACGVVLFSRGDTPDQPTASSGQTNSATPLPVPPTPDAARQATGPGSALERELQALRAMPPVRAVLPNTRAPRIPEAAKKQPDLYAAEFVRVLLTQDYRRARDEHIAWVASESAPTSEPLVVGLVPQDLRDKLAVFSVTDPSSGAAPIPAAAEWARLAALGGHTTVSDIRVSQPEGWTNAVDAGRVTDPGITARTVAATVTTYTTIDGQPQTSAASVEITANIEGPPSRPHWGVVTVVTYTRIAIGQT</sequence>
<dbReference type="EMBL" id="JBHTKH010000012">
    <property type="protein sequence ID" value="MFD1055909.1"/>
    <property type="molecule type" value="Genomic_DNA"/>
</dbReference>
<evidence type="ECO:0000313" key="3">
    <source>
        <dbReference type="Proteomes" id="UP001597046"/>
    </source>
</evidence>
<reference evidence="3" key="1">
    <citation type="journal article" date="2019" name="Int. J. Syst. Evol. Microbiol.">
        <title>The Global Catalogue of Microorganisms (GCM) 10K type strain sequencing project: providing services to taxonomists for standard genome sequencing and annotation.</title>
        <authorList>
            <consortium name="The Broad Institute Genomics Platform"/>
            <consortium name="The Broad Institute Genome Sequencing Center for Infectious Disease"/>
            <person name="Wu L."/>
            <person name="Ma J."/>
        </authorList>
    </citation>
    <scope>NUCLEOTIDE SEQUENCE [LARGE SCALE GENOMIC DNA]</scope>
    <source>
        <strain evidence="3">CCUG 57508</strain>
    </source>
</reference>
<name>A0ABW3N2P0_9MICO</name>
<proteinExistence type="predicted"/>
<evidence type="ECO:0000313" key="2">
    <source>
        <dbReference type="EMBL" id="MFD1055909.1"/>
    </source>
</evidence>
<feature type="region of interest" description="Disordered" evidence="1">
    <location>
        <begin position="14"/>
        <end position="50"/>
    </location>
</feature>
<organism evidence="2 3">
    <name type="scientific">Terrabacter terrigena</name>
    <dbReference type="NCBI Taxonomy" id="574718"/>
    <lineage>
        <taxon>Bacteria</taxon>
        <taxon>Bacillati</taxon>
        <taxon>Actinomycetota</taxon>
        <taxon>Actinomycetes</taxon>
        <taxon>Micrococcales</taxon>
        <taxon>Intrasporangiaceae</taxon>
        <taxon>Terrabacter</taxon>
    </lineage>
</organism>